<dbReference type="EMBL" id="BK014931">
    <property type="protein sequence ID" value="DAD83223.1"/>
    <property type="molecule type" value="Genomic_DNA"/>
</dbReference>
<proteinExistence type="predicted"/>
<reference evidence="1" key="1">
    <citation type="journal article" date="2021" name="Proc. Natl. Acad. Sci. U.S.A.">
        <title>A Catalog of Tens of Thousands of Viruses from Human Metagenomes Reveals Hidden Associations with Chronic Diseases.</title>
        <authorList>
            <person name="Tisza M.J."/>
            <person name="Buck C.B."/>
        </authorList>
    </citation>
    <scope>NUCLEOTIDE SEQUENCE</scope>
    <source>
        <strain evidence="1">CtzyI3</strain>
    </source>
</reference>
<protein>
    <submittedName>
        <fullName evidence="1">Uncharacterized protein</fullName>
    </submittedName>
</protein>
<name>A0A8S5MMF2_9CAUD</name>
<evidence type="ECO:0000313" key="1">
    <source>
        <dbReference type="EMBL" id="DAD83223.1"/>
    </source>
</evidence>
<accession>A0A8S5MMF2</accession>
<sequence>MTKRQQLGLMFKQLQEFCKQNGIQVIAVAGYENDSGELTSISYARGDSKAVVPMILEEMKVNSNLDKFIRTTAVMKY</sequence>
<organism evidence="1">
    <name type="scientific">Myoviridae sp. ctzyI3</name>
    <dbReference type="NCBI Taxonomy" id="2826722"/>
    <lineage>
        <taxon>Viruses</taxon>
        <taxon>Duplodnaviria</taxon>
        <taxon>Heunggongvirae</taxon>
        <taxon>Uroviricota</taxon>
        <taxon>Caudoviricetes</taxon>
    </lineage>
</organism>